<dbReference type="AlphaFoldDB" id="Q4PMU3"/>
<accession>Q4PMU3</accession>
<reference evidence="2" key="1">
    <citation type="submission" date="2005-05" db="EMBL/GenBank/DDBJ databases">
        <authorList>
            <person name="Tseng H.-P."/>
            <person name="Hseu T.-H."/>
            <person name="Buhler D.R."/>
            <person name="Wang W.-D."/>
            <person name="Tsai H.-L."/>
            <person name="Hu C.-H."/>
        </authorList>
    </citation>
    <scope>NUCLEOTIDE SEQUENCE</scope>
    <source>
        <strain evidence="2">ISJ-ISPL_P6_G3</strain>
        <tissue evidence="2">Salivary glands</tissue>
    </source>
</reference>
<sequence>MGFRRATMVSGTCVLLWVSSVPPKMANKHAGGPHGASPFWQSVAEVTIKTASRCRRSHCHGSPTRGFWSLRQLAD</sequence>
<evidence type="ECO:0000256" key="1">
    <source>
        <dbReference type="SAM" id="SignalP"/>
    </source>
</evidence>
<organism evidence="2">
    <name type="scientific">Ixodes scapularis</name>
    <name type="common">Black-legged tick</name>
    <name type="synonym">Deer tick</name>
    <dbReference type="NCBI Taxonomy" id="6945"/>
    <lineage>
        <taxon>Eukaryota</taxon>
        <taxon>Metazoa</taxon>
        <taxon>Ecdysozoa</taxon>
        <taxon>Arthropoda</taxon>
        <taxon>Chelicerata</taxon>
        <taxon>Arachnida</taxon>
        <taxon>Acari</taxon>
        <taxon>Parasitiformes</taxon>
        <taxon>Ixodida</taxon>
        <taxon>Ixodoidea</taxon>
        <taxon>Ixodidae</taxon>
        <taxon>Ixodinae</taxon>
        <taxon>Ixodes</taxon>
    </lineage>
</organism>
<keyword evidence="1" id="KW-0732">Signal</keyword>
<proteinExistence type="evidence at transcript level"/>
<evidence type="ECO:0000313" key="2">
    <source>
        <dbReference type="EMBL" id="AAY66668.1"/>
    </source>
</evidence>
<name>Q4PMU3_IXOSC</name>
<dbReference type="EMBL" id="DQ066031">
    <property type="protein sequence ID" value="AAY66668.1"/>
    <property type="molecule type" value="mRNA"/>
</dbReference>
<feature type="signal peptide" evidence="1">
    <location>
        <begin position="1"/>
        <end position="26"/>
    </location>
</feature>
<reference evidence="2" key="2">
    <citation type="journal article" date="2006" name="Insect Biochem. Mol. Biol.">
        <title>An annotated catalog of salivary gland transcripts from Ixodes scapularis ticks.</title>
        <authorList>
            <person name="Ribeiro J.M."/>
            <person name="Alarcon-Chaidez F."/>
            <person name="Francischetti I.M."/>
            <person name="Mans B.J."/>
            <person name="Mather T.N."/>
            <person name="Valenzuela J.G."/>
            <person name="Wikel S.K."/>
        </authorList>
    </citation>
    <scope>NUCLEOTIDE SEQUENCE</scope>
    <source>
        <strain evidence="2">ISJ-ISPL_P6_G3</strain>
        <tissue evidence="2">Salivary glands</tissue>
    </source>
</reference>
<protein>
    <submittedName>
        <fullName evidence="2">Putative salivary protein</fullName>
    </submittedName>
</protein>
<feature type="non-terminal residue" evidence="2">
    <location>
        <position position="75"/>
    </location>
</feature>
<feature type="chain" id="PRO_5004241008" evidence="1">
    <location>
        <begin position="27"/>
        <end position="75"/>
    </location>
</feature>